<proteinExistence type="predicted"/>
<sequence length="279" mass="31244">MSLFKSTLQRVFLITRRLAIALRSIARDCRQDRSVKSWPGSLIAWFSVMLRSAQPPLEFLMIADRFAPFEDLARLLIPHTHAEKIDGSHDTSHLLRVWNNVCAIRDHEGGDARVLIAATLLHDCVSVEKNSPFRSSASRLAAARATDLLTEMGWDEESIASVAHAIEAHSFSAQVTPLTLEAKILQDADRLDSLGMVGVARVFYVSGRMGRFLYDPADPHAAQRPYDDKDFAVDHFHTKLLHLADGFQTATGASLAKVRHERLKRYLEELMEEIGAPFT</sequence>
<dbReference type="PANTHER" id="PTHR33594">
    <property type="entry name" value="SUPERFAMILY HYDROLASE, PUTATIVE (AFU_ORTHOLOGUE AFUA_1G03035)-RELATED"/>
    <property type="match status" value="1"/>
</dbReference>
<dbReference type="Proteomes" id="UP000273854">
    <property type="component" value="Unassembled WGS sequence"/>
</dbReference>
<dbReference type="InterPro" id="IPR006674">
    <property type="entry name" value="HD_domain"/>
</dbReference>
<evidence type="ECO:0000313" key="2">
    <source>
        <dbReference type="EMBL" id="RMT83302.1"/>
    </source>
</evidence>
<protein>
    <submittedName>
        <fullName evidence="2">HD domain-containing protein</fullName>
    </submittedName>
</protein>
<dbReference type="SMART" id="SM00471">
    <property type="entry name" value="HDc"/>
    <property type="match status" value="1"/>
</dbReference>
<accession>A0A3M5PFC4</accession>
<dbReference type="Gene3D" id="1.10.3210.50">
    <property type="match status" value="1"/>
</dbReference>
<evidence type="ECO:0000313" key="3">
    <source>
        <dbReference type="Proteomes" id="UP000273854"/>
    </source>
</evidence>
<organism evidence="2 3">
    <name type="scientific">Pseudomonas viridiflava</name>
    <name type="common">Phytomonas viridiflava</name>
    <dbReference type="NCBI Taxonomy" id="33069"/>
    <lineage>
        <taxon>Bacteria</taxon>
        <taxon>Pseudomonadati</taxon>
        <taxon>Pseudomonadota</taxon>
        <taxon>Gammaproteobacteria</taxon>
        <taxon>Pseudomonadales</taxon>
        <taxon>Pseudomonadaceae</taxon>
        <taxon>Pseudomonas</taxon>
    </lineage>
</organism>
<dbReference type="EMBL" id="RBTP01000015">
    <property type="protein sequence ID" value="RMT83302.1"/>
    <property type="molecule type" value="Genomic_DNA"/>
</dbReference>
<dbReference type="CDD" id="cd00077">
    <property type="entry name" value="HDc"/>
    <property type="match status" value="1"/>
</dbReference>
<feature type="domain" description="HD/PDEase" evidence="1">
    <location>
        <begin position="86"/>
        <end position="203"/>
    </location>
</feature>
<dbReference type="Pfam" id="PF01966">
    <property type="entry name" value="HD"/>
    <property type="match status" value="1"/>
</dbReference>
<comment type="caution">
    <text evidence="2">The sequence shown here is derived from an EMBL/GenBank/DDBJ whole genome shotgun (WGS) entry which is preliminary data.</text>
</comment>
<dbReference type="SUPFAM" id="SSF109604">
    <property type="entry name" value="HD-domain/PDEase-like"/>
    <property type="match status" value="1"/>
</dbReference>
<dbReference type="InterPro" id="IPR003607">
    <property type="entry name" value="HD/PDEase_dom"/>
</dbReference>
<dbReference type="AlphaFoldDB" id="A0A3M5PFC4"/>
<gene>
    <name evidence="2" type="ORF">ALP40_100044</name>
</gene>
<evidence type="ECO:0000259" key="1">
    <source>
        <dbReference type="SMART" id="SM00471"/>
    </source>
</evidence>
<dbReference type="PANTHER" id="PTHR33594:SF1">
    <property type="entry name" value="HD_PDEASE DOMAIN-CONTAINING PROTEIN"/>
    <property type="match status" value="1"/>
</dbReference>
<reference evidence="2 3" key="1">
    <citation type="submission" date="2018-08" db="EMBL/GenBank/DDBJ databases">
        <title>Recombination of ecologically and evolutionarily significant loci maintains genetic cohesion in the Pseudomonas syringae species complex.</title>
        <authorList>
            <person name="Dillon M."/>
            <person name="Thakur S."/>
            <person name="Almeida R.N.D."/>
            <person name="Weir B.S."/>
            <person name="Guttman D.S."/>
        </authorList>
    </citation>
    <scope>NUCLEOTIDE SEQUENCE [LARGE SCALE GENOMIC DNA]</scope>
    <source>
        <strain evidence="2 3">ICMP 19473</strain>
    </source>
</reference>
<name>A0A3M5PFC4_PSEVI</name>